<dbReference type="GO" id="GO:0004081">
    <property type="term" value="F:bis(5'-nucleosyl)-tetraphosphatase (asymmetrical) activity"/>
    <property type="evidence" value="ECO:0007669"/>
    <property type="project" value="TreeGrafter"/>
</dbReference>
<dbReference type="Proteomes" id="UP000484164">
    <property type="component" value="Unassembled WGS sequence"/>
</dbReference>
<dbReference type="OrthoDB" id="9816289at2"/>
<evidence type="ECO:0000313" key="3">
    <source>
        <dbReference type="EMBL" id="KAB2817035.1"/>
    </source>
</evidence>
<dbReference type="GO" id="GO:0006167">
    <property type="term" value="P:AMP biosynthetic process"/>
    <property type="evidence" value="ECO:0007669"/>
    <property type="project" value="TreeGrafter"/>
</dbReference>
<evidence type="ECO:0000259" key="2">
    <source>
        <dbReference type="PROSITE" id="PS51462"/>
    </source>
</evidence>
<proteinExistence type="predicted"/>
<gene>
    <name evidence="3" type="ORF">F8C82_01175</name>
</gene>
<dbReference type="CDD" id="cd03673">
    <property type="entry name" value="NUDIX_Ap6A_hydrolase"/>
    <property type="match status" value="1"/>
</dbReference>
<dbReference type="PROSITE" id="PS51462">
    <property type="entry name" value="NUDIX"/>
    <property type="match status" value="1"/>
</dbReference>
<evidence type="ECO:0000256" key="1">
    <source>
        <dbReference type="ARBA" id="ARBA00022801"/>
    </source>
</evidence>
<comment type="caution">
    <text evidence="3">The sequence shown here is derived from an EMBL/GenBank/DDBJ whole genome shotgun (WGS) entry which is preliminary data.</text>
</comment>
<dbReference type="InterPro" id="IPR051325">
    <property type="entry name" value="Nudix_hydrolase_domain"/>
</dbReference>
<dbReference type="InterPro" id="IPR000086">
    <property type="entry name" value="NUDIX_hydrolase_dom"/>
</dbReference>
<dbReference type="Gene3D" id="3.90.79.10">
    <property type="entry name" value="Nucleoside Triphosphate Pyrophosphohydrolase"/>
    <property type="match status" value="1"/>
</dbReference>
<dbReference type="PANTHER" id="PTHR21340">
    <property type="entry name" value="DIADENOSINE 5,5-P1,P4-TETRAPHOSPHATE PYROPHOSPHOHYDROLASE MUTT"/>
    <property type="match status" value="1"/>
</dbReference>
<accession>A0A6L3ZHS4</accession>
<keyword evidence="1" id="KW-0378">Hydrolase</keyword>
<keyword evidence="4" id="KW-1185">Reference proteome</keyword>
<dbReference type="GO" id="GO:0006754">
    <property type="term" value="P:ATP biosynthetic process"/>
    <property type="evidence" value="ECO:0007669"/>
    <property type="project" value="TreeGrafter"/>
</dbReference>
<dbReference type="PANTHER" id="PTHR21340:SF0">
    <property type="entry name" value="BIS(5'-NUCLEOSYL)-TETRAPHOSPHATASE [ASYMMETRICAL]"/>
    <property type="match status" value="1"/>
</dbReference>
<evidence type="ECO:0000313" key="4">
    <source>
        <dbReference type="Proteomes" id="UP000484164"/>
    </source>
</evidence>
<name>A0A6L3ZHS4_9FLAO</name>
<dbReference type="SUPFAM" id="SSF55811">
    <property type="entry name" value="Nudix"/>
    <property type="match status" value="1"/>
</dbReference>
<reference evidence="3 4" key="1">
    <citation type="submission" date="2019-10" db="EMBL/GenBank/DDBJ databases">
        <title>Genome sequence of Phaeocystidibacter marisrubri JCM30614 (type strain).</title>
        <authorList>
            <person name="Bowman J.P."/>
        </authorList>
    </citation>
    <scope>NUCLEOTIDE SEQUENCE [LARGE SCALE GENOMIC DNA]</scope>
    <source>
        <strain evidence="3 4">JCM 30614</strain>
    </source>
</reference>
<protein>
    <submittedName>
        <fullName evidence="3">NUDIX domain-containing protein</fullName>
    </submittedName>
</protein>
<dbReference type="InterPro" id="IPR015797">
    <property type="entry name" value="NUDIX_hydrolase-like_dom_sf"/>
</dbReference>
<feature type="domain" description="Nudix hydrolase" evidence="2">
    <location>
        <begin position="72"/>
        <end position="206"/>
    </location>
</feature>
<dbReference type="EMBL" id="WBVQ01000001">
    <property type="protein sequence ID" value="KAB2817035.1"/>
    <property type="molecule type" value="Genomic_DNA"/>
</dbReference>
<organism evidence="3 4">
    <name type="scientific">Phaeocystidibacter marisrubri</name>
    <dbReference type="NCBI Taxonomy" id="1577780"/>
    <lineage>
        <taxon>Bacteria</taxon>
        <taxon>Pseudomonadati</taxon>
        <taxon>Bacteroidota</taxon>
        <taxon>Flavobacteriia</taxon>
        <taxon>Flavobacteriales</taxon>
        <taxon>Phaeocystidibacteraceae</taxon>
        <taxon>Phaeocystidibacter</taxon>
    </lineage>
</organism>
<sequence>MSQMYTIFINDLTVHITRKAPAIGKVVEVTEDPRIWLDKHWDTIVSKPKNMHLYVVTEAPEELWNYIGKRYRHIEAAGGLVRNTLGEVLFIHRLGKWDLPKGKLEEGEDVRECALREVEEECSLTGHTIVEEFPSTYHTYKMGETPVLKRTYWYLMRVEGRPELAPQIEEDITETVWLKEVDWAQVENNTYPSIKSLLETYRFRYK</sequence>
<dbReference type="AlphaFoldDB" id="A0A6L3ZHS4"/>
<dbReference type="Pfam" id="PF00293">
    <property type="entry name" value="NUDIX"/>
    <property type="match status" value="1"/>
</dbReference>